<dbReference type="EMBL" id="CP002831">
    <property type="protein sequence ID" value="AFC26553.1"/>
    <property type="molecule type" value="Genomic_DNA"/>
</dbReference>
<dbReference type="PROSITE" id="PS51257">
    <property type="entry name" value="PROKAR_LIPOPROTEIN"/>
    <property type="match status" value="1"/>
</dbReference>
<gene>
    <name evidence="1" type="ordered locus">SGRA_3837</name>
</gene>
<proteinExistence type="predicted"/>
<name>H6L5Z3_SAPGL</name>
<evidence type="ECO:0000313" key="1">
    <source>
        <dbReference type="EMBL" id="AFC26553.1"/>
    </source>
</evidence>
<evidence type="ECO:0008006" key="3">
    <source>
        <dbReference type="Google" id="ProtNLM"/>
    </source>
</evidence>
<protein>
    <recommendedName>
        <fullName evidence="3">Lipoprotein</fullName>
    </recommendedName>
</protein>
<keyword evidence="2" id="KW-1185">Reference proteome</keyword>
<dbReference type="RefSeq" id="WP_015694138.1">
    <property type="nucleotide sequence ID" value="NC_016940.1"/>
</dbReference>
<evidence type="ECO:0000313" key="2">
    <source>
        <dbReference type="Proteomes" id="UP000007519"/>
    </source>
</evidence>
<sequence length="497" mass="55561">MKQQLSLIFLAFTLGIFVISCGGGKLQQDSLARISASEKVVFSLNWQGLMSKLDEDFLMKAGKGKSKTEEFIKTLRTKPERIGFAKGQPAYGYISLPEGLQLWTLIIPLAKVEKLKAYIEDSDRFSLKKKEGYHLLESSEPLNYAVGFDEDHLVLSWGALSKLNAHLKQFFEQKPANSMADNESLKKLFSKGDDVKLWLSSKGVYESWEDSPSMQDDLMILGLLGVTSEEFADNSLGISLNFDQGQLAAQLGGDYSEKLEQLFGPVFNEGIGEGFRKFIPAKDYAGGIALSTDSEQLSKYLAARDLRPLIDEFLAGTSISGANLLEAMTGNVAWLSYEIEEAFVDKLPSSLLIIEFKDKAHLDKLVDQLATNNFLVERDQHFIKAQYSWFLDVMLIQHDNYLIITNYFFLGTAINEGLSNSELLPKKQYKKLTQGALALDIVNVKPYLDIFKANNSSAVSKAIERISFSAQGRQMELLLLAKDKKTNALEQLMNQVN</sequence>
<dbReference type="Proteomes" id="UP000007519">
    <property type="component" value="Chromosome"/>
</dbReference>
<dbReference type="OrthoDB" id="609910at2"/>
<dbReference type="STRING" id="984262.SGRA_3837"/>
<organism evidence="1 2">
    <name type="scientific">Saprospira grandis (strain Lewin)</name>
    <dbReference type="NCBI Taxonomy" id="984262"/>
    <lineage>
        <taxon>Bacteria</taxon>
        <taxon>Pseudomonadati</taxon>
        <taxon>Bacteroidota</taxon>
        <taxon>Saprospiria</taxon>
        <taxon>Saprospirales</taxon>
        <taxon>Saprospiraceae</taxon>
        <taxon>Saprospira</taxon>
    </lineage>
</organism>
<dbReference type="HOGENOM" id="CLU_535158_0_0_10"/>
<dbReference type="KEGG" id="sgn:SGRA_3837"/>
<reference evidence="1 2" key="1">
    <citation type="journal article" date="2012" name="Stand. Genomic Sci.">
        <title>Complete genome sequencing and analysis of Saprospira grandis str. Lewin, a predatory marine bacterium.</title>
        <authorList>
            <person name="Saw J.H."/>
            <person name="Yuryev A."/>
            <person name="Kanbe M."/>
            <person name="Hou S."/>
            <person name="Young A.G."/>
            <person name="Aizawa S."/>
            <person name="Alam M."/>
        </authorList>
    </citation>
    <scope>NUCLEOTIDE SEQUENCE [LARGE SCALE GENOMIC DNA]</scope>
    <source>
        <strain evidence="1 2">Lewin</strain>
    </source>
</reference>
<dbReference type="AlphaFoldDB" id="H6L5Z3"/>
<accession>H6L5Z3</accession>